<proteinExistence type="predicted"/>
<reference evidence="1 2" key="1">
    <citation type="submission" date="2017-12" db="EMBL/GenBank/DDBJ databases">
        <title>Comparative genomics of Botrytis spp.</title>
        <authorList>
            <person name="Valero-Jimenez C.A."/>
            <person name="Tapia P."/>
            <person name="Veloso J."/>
            <person name="Silva-Moreno E."/>
            <person name="Staats M."/>
            <person name="Valdes J.H."/>
            <person name="Van Kan J.A.L."/>
        </authorList>
    </citation>
    <scope>NUCLEOTIDE SEQUENCE [LARGE SCALE GENOMIC DNA]</scope>
    <source>
        <strain evidence="1 2">Bt9001</strain>
    </source>
</reference>
<keyword evidence="2" id="KW-1185">Reference proteome</keyword>
<organism evidence="1 2">
    <name type="scientific">Botrytis tulipae</name>
    <dbReference type="NCBI Taxonomy" id="87230"/>
    <lineage>
        <taxon>Eukaryota</taxon>
        <taxon>Fungi</taxon>
        <taxon>Dikarya</taxon>
        <taxon>Ascomycota</taxon>
        <taxon>Pezizomycotina</taxon>
        <taxon>Leotiomycetes</taxon>
        <taxon>Helotiales</taxon>
        <taxon>Sclerotiniaceae</taxon>
        <taxon>Botrytis</taxon>
    </lineage>
</organism>
<dbReference type="OrthoDB" id="3541786at2759"/>
<evidence type="ECO:0000313" key="2">
    <source>
        <dbReference type="Proteomes" id="UP000297777"/>
    </source>
</evidence>
<dbReference type="AlphaFoldDB" id="A0A4Z1F6H0"/>
<comment type="caution">
    <text evidence="1">The sequence shown here is derived from an EMBL/GenBank/DDBJ whole genome shotgun (WGS) entry which is preliminary data.</text>
</comment>
<name>A0A4Z1F6H0_9HELO</name>
<protein>
    <submittedName>
        <fullName evidence="1">Uncharacterized protein</fullName>
    </submittedName>
</protein>
<dbReference type="EMBL" id="PQXH01000006">
    <property type="protein sequence ID" value="TGO19068.1"/>
    <property type="molecule type" value="Genomic_DNA"/>
</dbReference>
<dbReference type="Proteomes" id="UP000297777">
    <property type="component" value="Unassembled WGS sequence"/>
</dbReference>
<accession>A0A4Z1F6H0</accession>
<sequence length="94" mass="10946">MKILGASLEDDDEETMRIDEELRRSFDEVLRKSLQIKSNLERQISTTKKLLALREEPNMGSDNLHSDLVRYKLQLDTAQKNLEKFRVLKSTIAP</sequence>
<evidence type="ECO:0000313" key="1">
    <source>
        <dbReference type="EMBL" id="TGO19068.1"/>
    </source>
</evidence>
<gene>
    <name evidence="1" type="ORF">BTUL_0006g01030</name>
</gene>